<evidence type="ECO:0000313" key="1">
    <source>
        <dbReference type="EMBL" id="KAK2559029.1"/>
    </source>
</evidence>
<reference evidence="1" key="2">
    <citation type="journal article" date="2023" name="Science">
        <title>Genomic signatures of disease resistance in endangered staghorn corals.</title>
        <authorList>
            <person name="Vollmer S.V."/>
            <person name="Selwyn J.D."/>
            <person name="Despard B.A."/>
            <person name="Roesel C.L."/>
        </authorList>
    </citation>
    <scope>NUCLEOTIDE SEQUENCE</scope>
    <source>
        <strain evidence="1">K2</strain>
    </source>
</reference>
<gene>
    <name evidence="1" type="ORF">P5673_018663</name>
</gene>
<protein>
    <submittedName>
        <fullName evidence="1">Uncharacterized protein</fullName>
    </submittedName>
</protein>
<keyword evidence="2" id="KW-1185">Reference proteome</keyword>
<evidence type="ECO:0000313" key="2">
    <source>
        <dbReference type="Proteomes" id="UP001249851"/>
    </source>
</evidence>
<feature type="non-terminal residue" evidence="1">
    <location>
        <position position="1"/>
    </location>
</feature>
<comment type="caution">
    <text evidence="1">The sequence shown here is derived from an EMBL/GenBank/DDBJ whole genome shotgun (WGS) entry which is preliminary data.</text>
</comment>
<sequence length="121" mass="13501">RARTCDSKQQTNSVCPNKITEFKNELALEHPNYLNCFAILLIDDYHNVHAKQVPTKLITSTATQMDSCLLDIHSTIPAAPHPQQTPLHRPVRIPIKGTEVTCYGAIENRVYFSTEKASGPS</sequence>
<dbReference type="AlphaFoldDB" id="A0AAD9QD74"/>
<accession>A0AAD9QD74</accession>
<dbReference type="Proteomes" id="UP001249851">
    <property type="component" value="Unassembled WGS sequence"/>
</dbReference>
<dbReference type="EMBL" id="JARQWQ010000042">
    <property type="protein sequence ID" value="KAK2559029.1"/>
    <property type="molecule type" value="Genomic_DNA"/>
</dbReference>
<name>A0AAD9QD74_ACRCE</name>
<organism evidence="1 2">
    <name type="scientific">Acropora cervicornis</name>
    <name type="common">Staghorn coral</name>
    <dbReference type="NCBI Taxonomy" id="6130"/>
    <lineage>
        <taxon>Eukaryota</taxon>
        <taxon>Metazoa</taxon>
        <taxon>Cnidaria</taxon>
        <taxon>Anthozoa</taxon>
        <taxon>Hexacorallia</taxon>
        <taxon>Scleractinia</taxon>
        <taxon>Astrocoeniina</taxon>
        <taxon>Acroporidae</taxon>
        <taxon>Acropora</taxon>
    </lineage>
</organism>
<reference evidence="1" key="1">
    <citation type="journal article" date="2023" name="G3 (Bethesda)">
        <title>Whole genome assembly and annotation of the endangered Caribbean coral Acropora cervicornis.</title>
        <authorList>
            <person name="Selwyn J.D."/>
            <person name="Vollmer S.V."/>
        </authorList>
    </citation>
    <scope>NUCLEOTIDE SEQUENCE</scope>
    <source>
        <strain evidence="1">K2</strain>
    </source>
</reference>
<proteinExistence type="predicted"/>